<feature type="domain" description="RNA polymerase sigma-70 region 2" evidence="5">
    <location>
        <begin position="11"/>
        <end position="77"/>
    </location>
</feature>
<accession>A0A419S5I0</accession>
<dbReference type="Pfam" id="PF08281">
    <property type="entry name" value="Sigma70_r4_2"/>
    <property type="match status" value="1"/>
</dbReference>
<evidence type="ECO:0000256" key="4">
    <source>
        <dbReference type="ARBA" id="ARBA00023163"/>
    </source>
</evidence>
<gene>
    <name evidence="7" type="ORF">BCY91_04250</name>
</gene>
<dbReference type="PANTHER" id="PTHR43133:SF46">
    <property type="entry name" value="RNA POLYMERASE SIGMA-70 FACTOR ECF SUBFAMILY"/>
    <property type="match status" value="1"/>
</dbReference>
<evidence type="ECO:0000259" key="6">
    <source>
        <dbReference type="Pfam" id="PF08281"/>
    </source>
</evidence>
<dbReference type="SUPFAM" id="SSF88659">
    <property type="entry name" value="Sigma3 and sigma4 domains of RNA polymerase sigma factors"/>
    <property type="match status" value="1"/>
</dbReference>
<dbReference type="InterPro" id="IPR013325">
    <property type="entry name" value="RNA_pol_sigma_r2"/>
</dbReference>
<keyword evidence="3" id="KW-0731">Sigma factor</keyword>
<dbReference type="NCBIfam" id="TIGR02937">
    <property type="entry name" value="sigma70-ECF"/>
    <property type="match status" value="1"/>
</dbReference>
<evidence type="ECO:0000256" key="1">
    <source>
        <dbReference type="ARBA" id="ARBA00010641"/>
    </source>
</evidence>
<evidence type="ECO:0008006" key="9">
    <source>
        <dbReference type="Google" id="ProtNLM"/>
    </source>
</evidence>
<dbReference type="SUPFAM" id="SSF88946">
    <property type="entry name" value="Sigma2 domain of RNA polymerase sigma factors"/>
    <property type="match status" value="1"/>
</dbReference>
<dbReference type="InterPro" id="IPR039425">
    <property type="entry name" value="RNA_pol_sigma-70-like"/>
</dbReference>
<proteinExistence type="inferred from homology"/>
<dbReference type="InterPro" id="IPR013324">
    <property type="entry name" value="RNA_pol_sigma_r3/r4-like"/>
</dbReference>
<evidence type="ECO:0000256" key="3">
    <source>
        <dbReference type="ARBA" id="ARBA00023082"/>
    </source>
</evidence>
<dbReference type="Gene3D" id="1.10.1740.10">
    <property type="match status" value="1"/>
</dbReference>
<dbReference type="InterPro" id="IPR014327">
    <property type="entry name" value="RNA_pol_sigma70_bacteroid"/>
</dbReference>
<feature type="domain" description="RNA polymerase sigma factor 70 region 4 type 2" evidence="6">
    <location>
        <begin position="108"/>
        <end position="159"/>
    </location>
</feature>
<keyword evidence="2" id="KW-0805">Transcription regulation</keyword>
<protein>
    <recommendedName>
        <fullName evidence="9">RNA polymerase sigma-70 factor</fullName>
    </recommendedName>
</protein>
<dbReference type="OrthoDB" id="1100095at2"/>
<dbReference type="InterPro" id="IPR007627">
    <property type="entry name" value="RNA_pol_sigma70_r2"/>
</dbReference>
<dbReference type="EMBL" id="MBTA01000023">
    <property type="protein sequence ID" value="RKD16108.1"/>
    <property type="molecule type" value="Genomic_DNA"/>
</dbReference>
<dbReference type="GO" id="GO:0006352">
    <property type="term" value="P:DNA-templated transcription initiation"/>
    <property type="evidence" value="ECO:0007669"/>
    <property type="project" value="InterPro"/>
</dbReference>
<dbReference type="CDD" id="cd06171">
    <property type="entry name" value="Sigma70_r4"/>
    <property type="match status" value="1"/>
</dbReference>
<dbReference type="Proteomes" id="UP000283433">
    <property type="component" value="Unassembled WGS sequence"/>
</dbReference>
<dbReference type="AlphaFoldDB" id="A0A419S5I0"/>
<name>A0A419S5I0_9SPHI</name>
<sequence>MELDQNSFEILFKSNYKRLCNVALRFVNDLAIAENIVQDVFCRFWEKRHQLGIQLSVQAYLRRAVINESLNYLKKEQALAKRNEVYAMEKMDERNSTEDLLFAKDAQQQINLAINSLPPACKQVFLLSRFEKLSYKQIAETLNISVKTVENQVSKALKILRGQLILIFLYIFFELM</sequence>
<comment type="caution">
    <text evidence="7">The sequence shown here is derived from an EMBL/GenBank/DDBJ whole genome shotgun (WGS) entry which is preliminary data.</text>
</comment>
<organism evidence="7 8">
    <name type="scientific">Pelobium manganitolerans</name>
    <dbReference type="NCBI Taxonomy" id="1842495"/>
    <lineage>
        <taxon>Bacteria</taxon>
        <taxon>Pseudomonadati</taxon>
        <taxon>Bacteroidota</taxon>
        <taxon>Sphingobacteriia</taxon>
        <taxon>Sphingobacteriales</taxon>
        <taxon>Sphingobacteriaceae</taxon>
        <taxon>Pelobium</taxon>
    </lineage>
</organism>
<dbReference type="InterPro" id="IPR014284">
    <property type="entry name" value="RNA_pol_sigma-70_dom"/>
</dbReference>
<dbReference type="GO" id="GO:0016987">
    <property type="term" value="F:sigma factor activity"/>
    <property type="evidence" value="ECO:0007669"/>
    <property type="project" value="UniProtKB-KW"/>
</dbReference>
<comment type="similarity">
    <text evidence="1">Belongs to the sigma-70 factor family. ECF subfamily.</text>
</comment>
<dbReference type="InterPro" id="IPR013249">
    <property type="entry name" value="RNA_pol_sigma70_r4_t2"/>
</dbReference>
<dbReference type="InterPro" id="IPR036388">
    <property type="entry name" value="WH-like_DNA-bd_sf"/>
</dbReference>
<dbReference type="Gene3D" id="1.10.10.10">
    <property type="entry name" value="Winged helix-like DNA-binding domain superfamily/Winged helix DNA-binding domain"/>
    <property type="match status" value="1"/>
</dbReference>
<dbReference type="RefSeq" id="WP_120181604.1">
    <property type="nucleotide sequence ID" value="NZ_MBTA01000023.1"/>
</dbReference>
<evidence type="ECO:0000313" key="7">
    <source>
        <dbReference type="EMBL" id="RKD16108.1"/>
    </source>
</evidence>
<dbReference type="Pfam" id="PF04542">
    <property type="entry name" value="Sigma70_r2"/>
    <property type="match status" value="1"/>
</dbReference>
<dbReference type="PANTHER" id="PTHR43133">
    <property type="entry name" value="RNA POLYMERASE ECF-TYPE SIGMA FACTO"/>
    <property type="match status" value="1"/>
</dbReference>
<dbReference type="NCBIfam" id="TIGR02985">
    <property type="entry name" value="Sig70_bacteroi1"/>
    <property type="match status" value="1"/>
</dbReference>
<dbReference type="GO" id="GO:0003677">
    <property type="term" value="F:DNA binding"/>
    <property type="evidence" value="ECO:0007669"/>
    <property type="project" value="InterPro"/>
</dbReference>
<evidence type="ECO:0000313" key="8">
    <source>
        <dbReference type="Proteomes" id="UP000283433"/>
    </source>
</evidence>
<keyword evidence="4" id="KW-0804">Transcription</keyword>
<keyword evidence="8" id="KW-1185">Reference proteome</keyword>
<reference evidence="7 8" key="1">
    <citation type="submission" date="2016-07" db="EMBL/GenBank/DDBJ databases">
        <title>Genome of Pelobium manganitolerans.</title>
        <authorList>
            <person name="Wu S."/>
            <person name="Wang G."/>
        </authorList>
    </citation>
    <scope>NUCLEOTIDE SEQUENCE [LARGE SCALE GENOMIC DNA]</scope>
    <source>
        <strain evidence="7 8">YS-25</strain>
    </source>
</reference>
<evidence type="ECO:0000256" key="2">
    <source>
        <dbReference type="ARBA" id="ARBA00023015"/>
    </source>
</evidence>
<evidence type="ECO:0000259" key="5">
    <source>
        <dbReference type="Pfam" id="PF04542"/>
    </source>
</evidence>